<name>A0ABT5CFJ0_9BACT</name>
<dbReference type="InterPro" id="IPR003033">
    <property type="entry name" value="SCP2_sterol-bd_dom"/>
</dbReference>
<dbReference type="Proteomes" id="UP001217485">
    <property type="component" value="Unassembled WGS sequence"/>
</dbReference>
<dbReference type="PANTHER" id="PTHR10094:SF25">
    <property type="entry name" value="SCP2 STEROL-BINDING DOMAIN-CONTAINING PROTEIN 1"/>
    <property type="match status" value="1"/>
</dbReference>
<evidence type="ECO:0000313" key="3">
    <source>
        <dbReference type="Proteomes" id="UP001217485"/>
    </source>
</evidence>
<evidence type="ECO:0000313" key="2">
    <source>
        <dbReference type="EMBL" id="MDC0685196.1"/>
    </source>
</evidence>
<dbReference type="SUPFAM" id="SSF55718">
    <property type="entry name" value="SCP-like"/>
    <property type="match status" value="1"/>
</dbReference>
<dbReference type="EMBL" id="JAQNDK010000006">
    <property type="protein sequence ID" value="MDC0685196.1"/>
    <property type="molecule type" value="Genomic_DNA"/>
</dbReference>
<evidence type="ECO:0000259" key="1">
    <source>
        <dbReference type="Pfam" id="PF02036"/>
    </source>
</evidence>
<accession>A0ABT5CFJ0</accession>
<dbReference type="Pfam" id="PF02036">
    <property type="entry name" value="SCP2"/>
    <property type="match status" value="1"/>
</dbReference>
<dbReference type="PANTHER" id="PTHR10094">
    <property type="entry name" value="STEROL CARRIER PROTEIN 2 SCP-2 FAMILY PROTEIN"/>
    <property type="match status" value="1"/>
</dbReference>
<dbReference type="RefSeq" id="WP_272103323.1">
    <property type="nucleotide sequence ID" value="NZ_JAQNDK010000006.1"/>
</dbReference>
<comment type="caution">
    <text evidence="2">The sequence shown here is derived from an EMBL/GenBank/DDBJ whole genome shotgun (WGS) entry which is preliminary data.</text>
</comment>
<protein>
    <submittedName>
        <fullName evidence="2">SCP2 sterol-binding domain-containing protein</fullName>
    </submittedName>
</protein>
<feature type="domain" description="SCP2" evidence="1">
    <location>
        <begin position="19"/>
        <end position="110"/>
    </location>
</feature>
<dbReference type="Gene3D" id="3.30.1050.10">
    <property type="entry name" value="SCP2 sterol-binding domain"/>
    <property type="match status" value="1"/>
</dbReference>
<sequence length="114" mass="12201">MAVDIQKLFNEELPAALAKHTDAAKQIGGKYQINVTGEGGGEWLIDLSDSGPKLSSGNPGNADVTISLTSEDFQKLHENPQANSMQLFFAGKLKVTGNQMLAMKLPKLFQLNAG</sequence>
<organism evidence="2 3">
    <name type="scientific">Sorangium atrum</name>
    <dbReference type="NCBI Taxonomy" id="2995308"/>
    <lineage>
        <taxon>Bacteria</taxon>
        <taxon>Pseudomonadati</taxon>
        <taxon>Myxococcota</taxon>
        <taxon>Polyangia</taxon>
        <taxon>Polyangiales</taxon>
        <taxon>Polyangiaceae</taxon>
        <taxon>Sorangium</taxon>
    </lineage>
</organism>
<gene>
    <name evidence="2" type="ORF">POL72_46210</name>
</gene>
<keyword evidence="3" id="KW-1185">Reference proteome</keyword>
<dbReference type="InterPro" id="IPR036527">
    <property type="entry name" value="SCP2_sterol-bd_dom_sf"/>
</dbReference>
<reference evidence="2 3" key="1">
    <citation type="submission" date="2023-01" db="EMBL/GenBank/DDBJ databases">
        <title>Minimal conservation of predation-associated metabolite biosynthetic gene clusters underscores biosynthetic potential of Myxococcota including descriptions for ten novel species: Archangium lansinium sp. nov., Myxococcus landrumus sp. nov., Nannocystis bai.</title>
        <authorList>
            <person name="Ahearne A."/>
            <person name="Stevens C."/>
            <person name="Dowd S."/>
        </authorList>
    </citation>
    <scope>NUCLEOTIDE SEQUENCE [LARGE SCALE GENOMIC DNA]</scope>
    <source>
        <strain evidence="2 3">WIWO2</strain>
    </source>
</reference>
<proteinExistence type="predicted"/>